<feature type="non-terminal residue" evidence="2">
    <location>
        <position position="211"/>
    </location>
</feature>
<keyword evidence="1" id="KW-0732">Signal</keyword>
<comment type="caution">
    <text evidence="2">The sequence shown here is derived from an EMBL/GenBank/DDBJ whole genome shotgun (WGS) entry which is preliminary data.</text>
</comment>
<dbReference type="Proteomes" id="UP001328107">
    <property type="component" value="Unassembled WGS sequence"/>
</dbReference>
<sequence>SRMIVLLLAAPLLLSLVSAKSKCVDGMDNVLKMHDMFQGKKDIVFEDFILLTYDNLKRPSCAGKGKGKVVLPGYYKFASGKIRVKKEVPMVGATNLNFNLEKNSMFIGVVCKNGQSNNAFVGDDLCNVDLFSLASPAAFKQFQKEGVKDILELPGDWGEMKPMIRQDNPYVEYFKILQGEWKVSVALTMAGSSFAGVNIGDGWIDVSTEDA</sequence>
<organism evidence="2 3">
    <name type="scientific">Pristionchus mayeri</name>
    <dbReference type="NCBI Taxonomy" id="1317129"/>
    <lineage>
        <taxon>Eukaryota</taxon>
        <taxon>Metazoa</taxon>
        <taxon>Ecdysozoa</taxon>
        <taxon>Nematoda</taxon>
        <taxon>Chromadorea</taxon>
        <taxon>Rhabditida</taxon>
        <taxon>Rhabditina</taxon>
        <taxon>Diplogasteromorpha</taxon>
        <taxon>Diplogasteroidea</taxon>
        <taxon>Neodiplogasteridae</taxon>
        <taxon>Pristionchus</taxon>
    </lineage>
</organism>
<gene>
    <name evidence="2" type="ORF">PMAYCL1PPCAC_07844</name>
</gene>
<feature type="non-terminal residue" evidence="2">
    <location>
        <position position="1"/>
    </location>
</feature>
<feature type="chain" id="PRO_5042819172" evidence="1">
    <location>
        <begin position="20"/>
        <end position="211"/>
    </location>
</feature>
<protein>
    <submittedName>
        <fullName evidence="2">Uncharacterized protein</fullName>
    </submittedName>
</protein>
<name>A0AAN4ZDQ5_9BILA</name>
<evidence type="ECO:0000313" key="2">
    <source>
        <dbReference type="EMBL" id="GMR37649.1"/>
    </source>
</evidence>
<accession>A0AAN4ZDQ5</accession>
<dbReference type="EMBL" id="BTRK01000002">
    <property type="protein sequence ID" value="GMR37649.1"/>
    <property type="molecule type" value="Genomic_DNA"/>
</dbReference>
<evidence type="ECO:0000256" key="1">
    <source>
        <dbReference type="SAM" id="SignalP"/>
    </source>
</evidence>
<proteinExistence type="predicted"/>
<keyword evidence="3" id="KW-1185">Reference proteome</keyword>
<reference evidence="3" key="1">
    <citation type="submission" date="2022-10" db="EMBL/GenBank/DDBJ databases">
        <title>Genome assembly of Pristionchus species.</title>
        <authorList>
            <person name="Yoshida K."/>
            <person name="Sommer R.J."/>
        </authorList>
    </citation>
    <scope>NUCLEOTIDE SEQUENCE [LARGE SCALE GENOMIC DNA]</scope>
    <source>
        <strain evidence="3">RS5460</strain>
    </source>
</reference>
<evidence type="ECO:0000313" key="3">
    <source>
        <dbReference type="Proteomes" id="UP001328107"/>
    </source>
</evidence>
<dbReference type="AlphaFoldDB" id="A0AAN4ZDQ5"/>
<feature type="signal peptide" evidence="1">
    <location>
        <begin position="1"/>
        <end position="19"/>
    </location>
</feature>